<protein>
    <submittedName>
        <fullName evidence="1">Uncharacterized protein</fullName>
    </submittedName>
</protein>
<feature type="non-terminal residue" evidence="1">
    <location>
        <position position="1"/>
    </location>
</feature>
<proteinExistence type="predicted"/>
<organism evidence="1">
    <name type="scientific">Trypanosoma vivax (strain Y486)</name>
    <dbReference type="NCBI Taxonomy" id="1055687"/>
    <lineage>
        <taxon>Eukaryota</taxon>
        <taxon>Discoba</taxon>
        <taxon>Euglenozoa</taxon>
        <taxon>Kinetoplastea</taxon>
        <taxon>Metakinetoplastina</taxon>
        <taxon>Trypanosomatida</taxon>
        <taxon>Trypanosomatidae</taxon>
        <taxon>Trypanosoma</taxon>
        <taxon>Duttonella</taxon>
    </lineage>
</organism>
<gene>
    <name evidence="1" type="ORF">TVY486_1006720</name>
</gene>
<name>G0U6W9_TRYVY</name>
<reference evidence="1" key="1">
    <citation type="journal article" date="2012" name="Proc. Natl. Acad. Sci. U.S.A.">
        <title>Antigenic diversity is generated by distinct evolutionary mechanisms in African trypanosome species.</title>
        <authorList>
            <person name="Jackson A.P."/>
            <person name="Berry A."/>
            <person name="Aslett M."/>
            <person name="Allison H.C."/>
            <person name="Burton P."/>
            <person name="Vavrova-Anderson J."/>
            <person name="Brown R."/>
            <person name="Browne H."/>
            <person name="Corton N."/>
            <person name="Hauser H."/>
            <person name="Gamble J."/>
            <person name="Gilderthorp R."/>
            <person name="Marcello L."/>
            <person name="McQuillan J."/>
            <person name="Otto T.D."/>
            <person name="Quail M.A."/>
            <person name="Sanders M.J."/>
            <person name="van Tonder A."/>
            <person name="Ginger M.L."/>
            <person name="Field M.C."/>
            <person name="Barry J.D."/>
            <person name="Hertz-Fowler C."/>
            <person name="Berriman M."/>
        </authorList>
    </citation>
    <scope>NUCLEOTIDE SEQUENCE</scope>
    <source>
        <strain evidence="1">Y486</strain>
    </source>
</reference>
<evidence type="ECO:0000313" key="1">
    <source>
        <dbReference type="EMBL" id="CCC51625.1"/>
    </source>
</evidence>
<dbReference type="VEuPathDB" id="TriTrypDB:TvY486_1006720"/>
<dbReference type="EMBL" id="HE573026">
    <property type="protein sequence ID" value="CCC51625.1"/>
    <property type="molecule type" value="Genomic_DNA"/>
</dbReference>
<accession>G0U6W9</accession>
<dbReference type="AlphaFoldDB" id="G0U6W9"/>
<sequence length="367" mass="39007">AAPRAVFLLSRVPSGAAPGDSVPSCVGLGRGAVEETQARTRVELLVRRACGDRAALQRWLKHRVNSSMGIWVGAAVEFSNAAQLSVLGNWQQSRHISPLRRADVVLLSLRDATLLVDSGARRTSSFPTLLDLVLPHQSLLIDATCCISGGDERLLSPARFVSLRGKHVARGRTCIVVFYSAWLHVAATSGGLRRLQQRFQGLYDGLLSSLCAPLCPCFGGSVEALRGREPSGRAAGSSLIGHGDAVCPTVLTATRPLRDVCSLVGLLLGRFHVNYYNEASAFCTSVQRRLRAAASAFPACAGARASCPSRSDSSACKKRVKRDADVHGRVCGNPFGRPWEGVEAAAVPSVDLGKAGDAVPWYEDVPG</sequence>